<proteinExistence type="predicted"/>
<dbReference type="GeneID" id="8624094"/>
<dbReference type="AlphaFoldDB" id="Q54R22"/>
<dbReference type="InParanoid" id="Q54R22"/>
<accession>Q54R22</accession>
<dbReference type="VEuPathDB" id="AmoebaDB:DDB_G0283429"/>
<dbReference type="Pfam" id="PF10137">
    <property type="entry name" value="CAP12-PCTIR_TIR"/>
    <property type="match status" value="1"/>
</dbReference>
<sequence length="251" mass="28988">MIAITRLEAVQCINKELGTKYTIFEDEPTKDYFKIKEGAKKLTITFYHSTNNIQIQGCQEEERVKIKNLLMELNHQKNYNNIENSFSKATDLETKKVDKKDADGANTTQQTPKKLKALVVNGNNEIQEKYSKMLEDMNISIVLLESKNGKTDIKNFEKIIDGCDFCLVFVTYDLESHDPEYEEHYYPRFNLIFEMGLLYGLMGKNNTIYVDLAPKGNKLHDFIADIQELICVSNDKDLKKKLAKLVKQHQG</sequence>
<dbReference type="InterPro" id="IPR019302">
    <property type="entry name" value="CAP12/PCTIR_TIR_dom"/>
</dbReference>
<dbReference type="KEGG" id="ddi:DDB_G0283429"/>
<name>Q54R22_DICDI</name>
<gene>
    <name evidence="2" type="ORF">DDB_G0283429</name>
</gene>
<dbReference type="STRING" id="44689.Q54R22"/>
<dbReference type="PaxDb" id="44689-DDB0233853"/>
<dbReference type="RefSeq" id="XP_639069.1">
    <property type="nucleotide sequence ID" value="XM_633977.1"/>
</dbReference>
<evidence type="ECO:0000313" key="3">
    <source>
        <dbReference type="Proteomes" id="UP000002195"/>
    </source>
</evidence>
<dbReference type="GO" id="GO:0050135">
    <property type="term" value="F:NADP+ nucleosidase activity"/>
    <property type="evidence" value="ECO:0007669"/>
    <property type="project" value="InterPro"/>
</dbReference>
<evidence type="ECO:0000259" key="1">
    <source>
        <dbReference type="Pfam" id="PF10137"/>
    </source>
</evidence>
<protein>
    <recommendedName>
        <fullName evidence="1">CD-NTase-associated protein 12/Pycsar effector protein TIR domain-containing protein</fullName>
    </recommendedName>
</protein>
<dbReference type="dictyBase" id="DDB_G0283429"/>
<dbReference type="Proteomes" id="UP000002195">
    <property type="component" value="Unassembled WGS sequence"/>
</dbReference>
<comment type="caution">
    <text evidence="2">The sequence shown here is derived from an EMBL/GenBank/DDBJ whole genome shotgun (WGS) entry which is preliminary data.</text>
</comment>
<organism evidence="2 3">
    <name type="scientific">Dictyostelium discoideum</name>
    <name type="common">Social amoeba</name>
    <dbReference type="NCBI Taxonomy" id="44689"/>
    <lineage>
        <taxon>Eukaryota</taxon>
        <taxon>Amoebozoa</taxon>
        <taxon>Evosea</taxon>
        <taxon>Eumycetozoa</taxon>
        <taxon>Dictyostelia</taxon>
        <taxon>Dictyosteliales</taxon>
        <taxon>Dictyosteliaceae</taxon>
        <taxon>Dictyostelium</taxon>
    </lineage>
</organism>
<reference evidence="2 3" key="1">
    <citation type="journal article" date="2005" name="Nature">
        <title>The genome of the social amoeba Dictyostelium discoideum.</title>
        <authorList>
            <consortium name="The Dictyostelium discoideum Sequencing Consortium"/>
            <person name="Eichinger L."/>
            <person name="Pachebat J.A."/>
            <person name="Glockner G."/>
            <person name="Rajandream M.A."/>
            <person name="Sucgang R."/>
            <person name="Berriman M."/>
            <person name="Song J."/>
            <person name="Olsen R."/>
            <person name="Szafranski K."/>
            <person name="Xu Q."/>
            <person name="Tunggal B."/>
            <person name="Kummerfeld S."/>
            <person name="Madera M."/>
            <person name="Konfortov B.A."/>
            <person name="Rivero F."/>
            <person name="Bankier A.T."/>
            <person name="Lehmann R."/>
            <person name="Hamlin N."/>
            <person name="Davies R."/>
            <person name="Gaudet P."/>
            <person name="Fey P."/>
            <person name="Pilcher K."/>
            <person name="Chen G."/>
            <person name="Saunders D."/>
            <person name="Sodergren E."/>
            <person name="Davis P."/>
            <person name="Kerhornou A."/>
            <person name="Nie X."/>
            <person name="Hall N."/>
            <person name="Anjard C."/>
            <person name="Hemphill L."/>
            <person name="Bason N."/>
            <person name="Farbrother P."/>
            <person name="Desany B."/>
            <person name="Just E."/>
            <person name="Morio T."/>
            <person name="Rost R."/>
            <person name="Churcher C."/>
            <person name="Cooper J."/>
            <person name="Haydock S."/>
            <person name="van Driessche N."/>
            <person name="Cronin A."/>
            <person name="Goodhead I."/>
            <person name="Muzny D."/>
            <person name="Mourier T."/>
            <person name="Pain A."/>
            <person name="Lu M."/>
            <person name="Harper D."/>
            <person name="Lindsay R."/>
            <person name="Hauser H."/>
            <person name="James K."/>
            <person name="Quiles M."/>
            <person name="Madan Babu M."/>
            <person name="Saito T."/>
            <person name="Buchrieser C."/>
            <person name="Wardroper A."/>
            <person name="Felder M."/>
            <person name="Thangavelu M."/>
            <person name="Johnson D."/>
            <person name="Knights A."/>
            <person name="Loulseged H."/>
            <person name="Mungall K."/>
            <person name="Oliver K."/>
            <person name="Price C."/>
            <person name="Quail M.A."/>
            <person name="Urushihara H."/>
            <person name="Hernandez J."/>
            <person name="Rabbinowitsch E."/>
            <person name="Steffen D."/>
            <person name="Sanders M."/>
            <person name="Ma J."/>
            <person name="Kohara Y."/>
            <person name="Sharp S."/>
            <person name="Simmonds M."/>
            <person name="Spiegler S."/>
            <person name="Tivey A."/>
            <person name="Sugano S."/>
            <person name="White B."/>
            <person name="Walker D."/>
            <person name="Woodward J."/>
            <person name="Winckler T."/>
            <person name="Tanaka Y."/>
            <person name="Shaulsky G."/>
            <person name="Schleicher M."/>
            <person name="Weinstock G."/>
            <person name="Rosenthal A."/>
            <person name="Cox E.C."/>
            <person name="Chisholm R.L."/>
            <person name="Gibbs R."/>
            <person name="Loomis W.F."/>
            <person name="Platzer M."/>
            <person name="Kay R.R."/>
            <person name="Williams J."/>
            <person name="Dear P.H."/>
            <person name="Noegel A.A."/>
            <person name="Barrell B."/>
            <person name="Kuspa A."/>
        </authorList>
    </citation>
    <scope>NUCLEOTIDE SEQUENCE [LARGE SCALE GENOMIC DNA]</scope>
    <source>
        <strain evidence="2 3">AX4</strain>
    </source>
</reference>
<dbReference type="EMBL" id="AAFI02000055">
    <property type="protein sequence ID" value="EAL65699.1"/>
    <property type="molecule type" value="Genomic_DNA"/>
</dbReference>
<feature type="domain" description="CD-NTase-associated protein 12/Pycsar effector protein TIR" evidence="1">
    <location>
        <begin position="123"/>
        <end position="226"/>
    </location>
</feature>
<dbReference type="HOGENOM" id="CLU_1108739_0_0_1"/>
<keyword evidence="3" id="KW-1185">Reference proteome</keyword>
<evidence type="ECO:0000313" key="2">
    <source>
        <dbReference type="EMBL" id="EAL65699.1"/>
    </source>
</evidence>